<dbReference type="HOGENOM" id="CLU_3174911_0_0_6"/>
<dbReference type="AlphaFoldDB" id="A0A068QX66"/>
<sequence length="47" mass="5456">MKGIGINDKSSLYFARMYLKNGYSFPKVRFKEAGKDYSESGYFNFIS</sequence>
<protein>
    <submittedName>
        <fullName evidence="1">Uncharacterized protein</fullName>
    </submittedName>
</protein>
<evidence type="ECO:0000313" key="2">
    <source>
        <dbReference type="Proteomes" id="UP000032721"/>
    </source>
</evidence>
<organism evidence="1 2">
    <name type="scientific">Xenorhabdus doucetiae</name>
    <dbReference type="NCBI Taxonomy" id="351671"/>
    <lineage>
        <taxon>Bacteria</taxon>
        <taxon>Pseudomonadati</taxon>
        <taxon>Pseudomonadota</taxon>
        <taxon>Gammaproteobacteria</taxon>
        <taxon>Enterobacterales</taxon>
        <taxon>Morganellaceae</taxon>
        <taxon>Xenorhabdus</taxon>
    </lineage>
</organism>
<evidence type="ECO:0000313" key="1">
    <source>
        <dbReference type="EMBL" id="CDG19568.1"/>
    </source>
</evidence>
<dbReference type="Proteomes" id="UP000032721">
    <property type="component" value="Chromosome"/>
</dbReference>
<reference evidence="1 2" key="1">
    <citation type="submission" date="2013-07" db="EMBL/GenBank/DDBJ databases">
        <authorList>
            <person name="Genoscope - CEA"/>
        </authorList>
    </citation>
    <scope>NUCLEOTIDE SEQUENCE [LARGE SCALE GENOMIC DNA]</scope>
    <source>
        <strain evidence="2">FRM16 / DSM 17909</strain>
    </source>
</reference>
<dbReference type="STRING" id="351671.XDD1_3883"/>
<accession>A0A068QX66</accession>
<name>A0A068QX66_9GAMM</name>
<dbReference type="KEGG" id="xdo:XDD1_3883"/>
<gene>
    <name evidence="1" type="ORF">XDD1_3883</name>
</gene>
<proteinExistence type="predicted"/>
<dbReference type="EMBL" id="FO704550">
    <property type="protein sequence ID" value="CDG19568.1"/>
    <property type="molecule type" value="Genomic_DNA"/>
</dbReference>